<dbReference type="PROSITE" id="PS50893">
    <property type="entry name" value="ABC_TRANSPORTER_2"/>
    <property type="match status" value="1"/>
</dbReference>
<dbReference type="InterPro" id="IPR036640">
    <property type="entry name" value="ABC1_TM_sf"/>
</dbReference>
<feature type="domain" description="ABC transporter" evidence="9">
    <location>
        <begin position="440"/>
        <end position="672"/>
    </location>
</feature>
<evidence type="ECO:0000256" key="1">
    <source>
        <dbReference type="ARBA" id="ARBA00008575"/>
    </source>
</evidence>
<dbReference type="GO" id="GO:0042760">
    <property type="term" value="P:very long-chain fatty acid catabolic process"/>
    <property type="evidence" value="ECO:0007669"/>
    <property type="project" value="TreeGrafter"/>
</dbReference>
<evidence type="ECO:0000256" key="4">
    <source>
        <dbReference type="ARBA" id="ARBA00022741"/>
    </source>
</evidence>
<keyword evidence="2" id="KW-0813">Transport</keyword>
<comment type="caution">
    <text evidence="10">The sequence shown here is derived from an EMBL/GenBank/DDBJ whole genome shotgun (WGS) entry which is preliminary data.</text>
</comment>
<dbReference type="GO" id="GO:0005778">
    <property type="term" value="C:peroxisomal membrane"/>
    <property type="evidence" value="ECO:0007669"/>
    <property type="project" value="TreeGrafter"/>
</dbReference>
<dbReference type="InterPro" id="IPR050835">
    <property type="entry name" value="ABC_transporter_sub-D"/>
</dbReference>
<dbReference type="SUPFAM" id="SSF52540">
    <property type="entry name" value="P-loop containing nucleoside triphosphate hydrolases"/>
    <property type="match status" value="1"/>
</dbReference>
<name>A0AAV2RN90_MEGNR</name>
<dbReference type="PROSITE" id="PS00211">
    <property type="entry name" value="ABC_TRANSPORTER_1"/>
    <property type="match status" value="1"/>
</dbReference>
<proteinExistence type="inferred from homology"/>
<dbReference type="GO" id="GO:0015910">
    <property type="term" value="P:long-chain fatty acid import into peroxisome"/>
    <property type="evidence" value="ECO:0007669"/>
    <property type="project" value="TreeGrafter"/>
</dbReference>
<feature type="transmembrane region" description="Helical" evidence="8">
    <location>
        <begin position="55"/>
        <end position="84"/>
    </location>
</feature>
<evidence type="ECO:0000313" key="11">
    <source>
        <dbReference type="Proteomes" id="UP001497623"/>
    </source>
</evidence>
<organism evidence="10 11">
    <name type="scientific">Meganyctiphanes norvegica</name>
    <name type="common">Northern krill</name>
    <name type="synonym">Thysanopoda norvegica</name>
    <dbReference type="NCBI Taxonomy" id="48144"/>
    <lineage>
        <taxon>Eukaryota</taxon>
        <taxon>Metazoa</taxon>
        <taxon>Ecdysozoa</taxon>
        <taxon>Arthropoda</taxon>
        <taxon>Crustacea</taxon>
        <taxon>Multicrustacea</taxon>
        <taxon>Malacostraca</taxon>
        <taxon>Eumalacostraca</taxon>
        <taxon>Eucarida</taxon>
        <taxon>Euphausiacea</taxon>
        <taxon>Euphausiidae</taxon>
        <taxon>Meganyctiphanes</taxon>
    </lineage>
</organism>
<evidence type="ECO:0000256" key="2">
    <source>
        <dbReference type="ARBA" id="ARBA00022448"/>
    </source>
</evidence>
<accession>A0AAV2RN90</accession>
<feature type="transmembrane region" description="Helical" evidence="8">
    <location>
        <begin position="104"/>
        <end position="122"/>
    </location>
</feature>
<feature type="non-terminal residue" evidence="10">
    <location>
        <position position="1"/>
    </location>
</feature>
<evidence type="ECO:0000256" key="6">
    <source>
        <dbReference type="ARBA" id="ARBA00022989"/>
    </source>
</evidence>
<dbReference type="GO" id="GO:0140359">
    <property type="term" value="F:ABC-type transporter activity"/>
    <property type="evidence" value="ECO:0007669"/>
    <property type="project" value="InterPro"/>
</dbReference>
<evidence type="ECO:0000256" key="3">
    <source>
        <dbReference type="ARBA" id="ARBA00022692"/>
    </source>
</evidence>
<dbReference type="PANTHER" id="PTHR11384">
    <property type="entry name" value="ATP-BINDING CASSETTE, SUB-FAMILY D MEMBER"/>
    <property type="match status" value="1"/>
</dbReference>
<dbReference type="AlphaFoldDB" id="A0AAV2RN90"/>
<evidence type="ECO:0000256" key="8">
    <source>
        <dbReference type="SAM" id="Phobius"/>
    </source>
</evidence>
<keyword evidence="3 8" id="KW-0812">Transmembrane</keyword>
<dbReference type="InterPro" id="IPR027417">
    <property type="entry name" value="P-loop_NTPase"/>
</dbReference>
<dbReference type="GO" id="GO:0005524">
    <property type="term" value="F:ATP binding"/>
    <property type="evidence" value="ECO:0007669"/>
    <property type="project" value="UniProtKB-KW"/>
</dbReference>
<comment type="similarity">
    <text evidence="1">Belongs to the ABC transporter superfamily. ABCD family. Peroxisomal fatty acyl CoA transporter (TC 3.A.1.203) subfamily.</text>
</comment>
<protein>
    <recommendedName>
        <fullName evidence="9">ABC transporter domain-containing protein</fullName>
    </recommendedName>
</protein>
<feature type="transmembrane region" description="Helical" evidence="8">
    <location>
        <begin position="301"/>
        <end position="320"/>
    </location>
</feature>
<dbReference type="CDD" id="cd03223">
    <property type="entry name" value="ABCD_peroxisomal_ALDP"/>
    <property type="match status" value="1"/>
</dbReference>
<keyword evidence="5" id="KW-0067">ATP-binding</keyword>
<dbReference type="GO" id="GO:0006635">
    <property type="term" value="P:fatty acid beta-oxidation"/>
    <property type="evidence" value="ECO:0007669"/>
    <property type="project" value="TreeGrafter"/>
</dbReference>
<gene>
    <name evidence="10" type="ORF">MNOR_LOCUS26692</name>
</gene>
<dbReference type="PANTHER" id="PTHR11384:SF59">
    <property type="entry name" value="LYSOSOMAL COBALAMIN TRANSPORTER ABCD4"/>
    <property type="match status" value="1"/>
</dbReference>
<reference evidence="10 11" key="1">
    <citation type="submission" date="2024-05" db="EMBL/GenBank/DDBJ databases">
        <authorList>
            <person name="Wallberg A."/>
        </authorList>
    </citation>
    <scope>NUCLEOTIDE SEQUENCE [LARGE SCALE GENOMIC DNA]</scope>
</reference>
<dbReference type="GO" id="GO:0005324">
    <property type="term" value="F:long-chain fatty acid transmembrane transporter activity"/>
    <property type="evidence" value="ECO:0007669"/>
    <property type="project" value="TreeGrafter"/>
</dbReference>
<dbReference type="InterPro" id="IPR017871">
    <property type="entry name" value="ABC_transporter-like_CS"/>
</dbReference>
<dbReference type="GO" id="GO:0016887">
    <property type="term" value="F:ATP hydrolysis activity"/>
    <property type="evidence" value="ECO:0007669"/>
    <property type="project" value="InterPro"/>
</dbReference>
<feature type="transmembrane region" description="Helical" evidence="8">
    <location>
        <begin position="213"/>
        <end position="238"/>
    </location>
</feature>
<evidence type="ECO:0000256" key="5">
    <source>
        <dbReference type="ARBA" id="ARBA00022840"/>
    </source>
</evidence>
<dbReference type="SUPFAM" id="SSF90123">
    <property type="entry name" value="ABC transporter transmembrane region"/>
    <property type="match status" value="1"/>
</dbReference>
<evidence type="ECO:0000313" key="10">
    <source>
        <dbReference type="EMBL" id="CAL4131117.1"/>
    </source>
</evidence>
<keyword evidence="6 8" id="KW-1133">Transmembrane helix</keyword>
<dbReference type="Proteomes" id="UP001497623">
    <property type="component" value="Unassembled WGS sequence"/>
</dbReference>
<keyword evidence="4" id="KW-0547">Nucleotide-binding</keyword>
<dbReference type="SMART" id="SM00382">
    <property type="entry name" value="AAA"/>
    <property type="match status" value="1"/>
</dbReference>
<dbReference type="InterPro" id="IPR011527">
    <property type="entry name" value="ABC1_TM_dom"/>
</dbReference>
<evidence type="ECO:0000259" key="9">
    <source>
        <dbReference type="PROSITE" id="PS50893"/>
    </source>
</evidence>
<dbReference type="EMBL" id="CAXKWB010027015">
    <property type="protein sequence ID" value="CAL4131117.1"/>
    <property type="molecule type" value="Genomic_DNA"/>
</dbReference>
<dbReference type="InterPro" id="IPR003593">
    <property type="entry name" value="AAA+_ATPase"/>
</dbReference>
<dbReference type="Gene3D" id="3.40.50.300">
    <property type="entry name" value="P-loop containing nucleotide triphosphate hydrolases"/>
    <property type="match status" value="1"/>
</dbReference>
<evidence type="ECO:0000256" key="7">
    <source>
        <dbReference type="ARBA" id="ARBA00023136"/>
    </source>
</evidence>
<dbReference type="Pfam" id="PF06472">
    <property type="entry name" value="ABC_membrane_2"/>
    <property type="match status" value="1"/>
</dbReference>
<dbReference type="GO" id="GO:0007031">
    <property type="term" value="P:peroxisome organization"/>
    <property type="evidence" value="ECO:0007669"/>
    <property type="project" value="TreeGrafter"/>
</dbReference>
<dbReference type="InterPro" id="IPR003439">
    <property type="entry name" value="ABC_transporter-like_ATP-bd"/>
</dbReference>
<dbReference type="Pfam" id="PF00005">
    <property type="entry name" value="ABC_tran"/>
    <property type="match status" value="1"/>
</dbReference>
<keyword evidence="7 8" id="KW-0472">Membrane</keyword>
<keyword evidence="11" id="KW-1185">Reference proteome</keyword>
<feature type="transmembrane region" description="Helical" evidence="8">
    <location>
        <begin position="178"/>
        <end position="201"/>
    </location>
</feature>
<sequence>SVISCKRWATQHRPTLLQPVRHQPGFPHTMDPKKAEENVGFDLRMIQRLLKISQIIFPSLCSLSTGIFGVLLLACCAEQFLAYYTGLIASGYYAVYSSNDYPQFVQHTLQSTGLIISMAIVLSGKQFIERMLYIVWRQVLCQSLHKRYFSGINYYTLNIRDKKMDNPDQRMTEDINKLCDLLGTITTKVIIAPFIISYYTYTTSVGTGWMGPLSIYGFFLLGTIANKFVMSPVVSWVMKQERCEGNFRFKHMQIRVNAEAVAFHMSGSIESSKTNESLKILINTQRSLFIRKILVNLVRYLFDYFGSILSYLVIAIPIFAGKFADSDDLSSIVSAYSFKCMYLIYNLSQLVDLGSQVVTLSGVTHRVSQLIEELNQQQIDWDLNTLKVSSSYTSIVQSLKRKSTRNSDTEQQIHLLSEKDDSQQMDITDNVDPLNVVFFLKKVSINAPGSDIILINDLELRIHKGENILIMGPSSSGKSSILRVLRGLWPVTKGMVAHDFPPGPKIVMFLPQKCFLTNGSLIEQIIYPLSLDAQNPIKDEDCKDILEHLENLHMSRLVKRCGGLYNDPKWNWSDELSPGEQQRLVFLRIFFHKPKFIFLDEATSAVSSDVEDQLYTTISRLGTTVISVGHRESLIKYHHSLLLLDGVGGWKKKEIKNDMADRSGACLGWVSPGANIHGVTPLGFHPS</sequence>